<dbReference type="PANTHER" id="PTHR32347">
    <property type="entry name" value="EFFLUX SYSTEM COMPONENT YKNX-RELATED"/>
    <property type="match status" value="1"/>
</dbReference>
<keyword evidence="10" id="KW-1185">Reference proteome</keyword>
<dbReference type="InterPro" id="IPR050465">
    <property type="entry name" value="UPF0194_transport"/>
</dbReference>
<evidence type="ECO:0000256" key="2">
    <source>
        <dbReference type="ARBA" id="ARBA00010602"/>
    </source>
</evidence>
<feature type="domain" description="YbhG-like alpha-helical hairpin" evidence="7">
    <location>
        <begin position="80"/>
        <end position="205"/>
    </location>
</feature>
<name>A0ABV3X905_9FIRM</name>
<evidence type="ECO:0000256" key="6">
    <source>
        <dbReference type="SAM" id="SignalP"/>
    </source>
</evidence>
<evidence type="ECO:0000256" key="1">
    <source>
        <dbReference type="ARBA" id="ARBA00004418"/>
    </source>
</evidence>
<organism evidence="9 10">
    <name type="scientific">Selenomonas sputigena</name>
    <dbReference type="NCBI Taxonomy" id="69823"/>
    <lineage>
        <taxon>Bacteria</taxon>
        <taxon>Bacillati</taxon>
        <taxon>Bacillota</taxon>
        <taxon>Negativicutes</taxon>
        <taxon>Selenomonadales</taxon>
        <taxon>Selenomonadaceae</taxon>
        <taxon>Selenomonas</taxon>
    </lineage>
</organism>
<dbReference type="Gene3D" id="2.40.30.170">
    <property type="match status" value="1"/>
</dbReference>
<evidence type="ECO:0000313" key="9">
    <source>
        <dbReference type="EMBL" id="MEX5286062.1"/>
    </source>
</evidence>
<dbReference type="Proteomes" id="UP001559623">
    <property type="component" value="Unassembled WGS sequence"/>
</dbReference>
<evidence type="ECO:0000259" key="7">
    <source>
        <dbReference type="Pfam" id="PF25881"/>
    </source>
</evidence>
<evidence type="ECO:0000256" key="4">
    <source>
        <dbReference type="ARBA" id="ARBA00022764"/>
    </source>
</evidence>
<keyword evidence="3 6" id="KW-0732">Signal</keyword>
<keyword evidence="4" id="KW-0574">Periplasm</keyword>
<feature type="domain" description="CusB-like beta-barrel" evidence="8">
    <location>
        <begin position="248"/>
        <end position="331"/>
    </location>
</feature>
<feature type="signal peptide" evidence="6">
    <location>
        <begin position="1"/>
        <end position="21"/>
    </location>
</feature>
<evidence type="ECO:0000256" key="3">
    <source>
        <dbReference type="ARBA" id="ARBA00022729"/>
    </source>
</evidence>
<comment type="caution">
    <text evidence="9">The sequence shown here is derived from an EMBL/GenBank/DDBJ whole genome shotgun (WGS) entry which is preliminary data.</text>
</comment>
<feature type="chain" id="PRO_5046632866" evidence="6">
    <location>
        <begin position="22"/>
        <end position="333"/>
    </location>
</feature>
<dbReference type="Gene3D" id="2.40.50.100">
    <property type="match status" value="1"/>
</dbReference>
<dbReference type="RefSeq" id="WP_368847778.1">
    <property type="nucleotide sequence ID" value="NZ_CP194411.1"/>
</dbReference>
<dbReference type="EMBL" id="JARVLH010000007">
    <property type="protein sequence ID" value="MEX5286062.1"/>
    <property type="molecule type" value="Genomic_DNA"/>
</dbReference>
<dbReference type="Pfam" id="PF25954">
    <property type="entry name" value="Beta-barrel_RND_2"/>
    <property type="match status" value="1"/>
</dbReference>
<accession>A0ABV3X905</accession>
<evidence type="ECO:0000256" key="5">
    <source>
        <dbReference type="ARBA" id="ARBA00023054"/>
    </source>
</evidence>
<proteinExistence type="inferred from homology"/>
<protein>
    <submittedName>
        <fullName evidence="9">Efflux RND transporter periplasmic adaptor subunit</fullName>
    </submittedName>
</protein>
<sequence length="333" mass="36225">MKTRAKALLFLLVLLTAGSAAYLYHAHQETLRQEAAKHLVLSGNVDIREVTLAFRQNDRIAEILVQEGDAVEAGQPLARLDSAEIRLNLQKARSQAAAQQAVVDRLHNGTRREELRQAEENVNAARAASANAAGVYERMQQIYATSEGISLQELDNARAAAASAAARTAAAEAAFAEAAAGPRSEDIAQAEASLQAIHDEEARLEYLLSQYELCAPSPGVIRTRLLEVGDMASPAAPVFKLSLLERKWVRVYVREADLGRIREGQTARVTIDSAPERPLAGQVGYIADTAEFTPKTVQTEELRPSLVYEVRILVEDPGNILRLGMPATVQVDL</sequence>
<dbReference type="Pfam" id="PF25881">
    <property type="entry name" value="HH_YBHG"/>
    <property type="match status" value="1"/>
</dbReference>
<reference evidence="9 10" key="1">
    <citation type="submission" date="2023-04" db="EMBL/GenBank/DDBJ databases">
        <title>Genome Sequence of Selenomonas sputigena ATCC 33150.</title>
        <authorList>
            <person name="Miller D.P."/>
            <person name="Anvari S."/>
            <person name="Polson S.W."/>
            <person name="Macdonald M."/>
            <person name="Mcdowell J.V."/>
        </authorList>
    </citation>
    <scope>NUCLEOTIDE SEQUENCE [LARGE SCALE GENOMIC DNA]</scope>
    <source>
        <strain evidence="9 10">ATCC 33150</strain>
    </source>
</reference>
<evidence type="ECO:0000313" key="10">
    <source>
        <dbReference type="Proteomes" id="UP001559623"/>
    </source>
</evidence>
<dbReference type="InterPro" id="IPR059052">
    <property type="entry name" value="HH_YbhG-like"/>
</dbReference>
<dbReference type="InterPro" id="IPR058792">
    <property type="entry name" value="Beta-barrel_RND_2"/>
</dbReference>
<dbReference type="PANTHER" id="PTHR32347:SF29">
    <property type="entry name" value="UPF0194 MEMBRANE PROTEIN YBHG"/>
    <property type="match status" value="1"/>
</dbReference>
<evidence type="ECO:0000259" key="8">
    <source>
        <dbReference type="Pfam" id="PF25954"/>
    </source>
</evidence>
<comment type="similarity">
    <text evidence="2">Belongs to the UPF0194 family.</text>
</comment>
<dbReference type="SUPFAM" id="SSF111369">
    <property type="entry name" value="HlyD-like secretion proteins"/>
    <property type="match status" value="1"/>
</dbReference>
<gene>
    <name evidence="9" type="ORF">QCO44_10540</name>
</gene>
<keyword evidence="5" id="KW-0175">Coiled coil</keyword>
<comment type="subcellular location">
    <subcellularLocation>
        <location evidence="1">Periplasm</location>
    </subcellularLocation>
</comment>